<evidence type="ECO:0000256" key="3">
    <source>
        <dbReference type="ARBA" id="ARBA00023136"/>
    </source>
</evidence>
<feature type="transmembrane region" description="Helical" evidence="5">
    <location>
        <begin position="295"/>
        <end position="316"/>
    </location>
</feature>
<dbReference type="GO" id="GO:0022857">
    <property type="term" value="F:transmembrane transporter activity"/>
    <property type="evidence" value="ECO:0007669"/>
    <property type="project" value="InterPro"/>
</dbReference>
<dbReference type="PANTHER" id="PTHR23523:SF1">
    <property type="entry name" value="CYANATE TRANSPORT PROTEIN CYNX"/>
    <property type="match status" value="1"/>
</dbReference>
<feature type="transmembrane region" description="Helical" evidence="5">
    <location>
        <begin position="135"/>
        <end position="156"/>
    </location>
</feature>
<feature type="transmembrane region" description="Helical" evidence="5">
    <location>
        <begin position="270"/>
        <end position="289"/>
    </location>
</feature>
<evidence type="ECO:0000313" key="7">
    <source>
        <dbReference type="Proteomes" id="UP000284395"/>
    </source>
</evidence>
<feature type="region of interest" description="Disordered" evidence="4">
    <location>
        <begin position="387"/>
        <end position="406"/>
    </location>
</feature>
<evidence type="ECO:0000256" key="4">
    <source>
        <dbReference type="SAM" id="MobiDB-lite"/>
    </source>
</evidence>
<evidence type="ECO:0000256" key="5">
    <source>
        <dbReference type="SAM" id="Phobius"/>
    </source>
</evidence>
<reference evidence="6 7" key="1">
    <citation type="submission" date="2018-09" db="EMBL/GenBank/DDBJ databases">
        <title>Altererythrobacter spongiae sp. nov., isolated from a marine sponge.</title>
        <authorList>
            <person name="Zhuang L."/>
            <person name="Luo L."/>
        </authorList>
    </citation>
    <scope>NUCLEOTIDE SEQUENCE [LARGE SCALE GENOMIC DNA]</scope>
    <source>
        <strain evidence="6 7">HN-Y73</strain>
    </source>
</reference>
<evidence type="ECO:0000256" key="1">
    <source>
        <dbReference type="ARBA" id="ARBA00022692"/>
    </source>
</evidence>
<feature type="transmembrane region" description="Helical" evidence="5">
    <location>
        <begin position="238"/>
        <end position="263"/>
    </location>
</feature>
<keyword evidence="1 5" id="KW-0812">Transmembrane</keyword>
<feature type="transmembrane region" description="Helical" evidence="5">
    <location>
        <begin position="77"/>
        <end position="95"/>
    </location>
</feature>
<dbReference type="OrthoDB" id="5758872at2"/>
<feature type="transmembrane region" description="Helical" evidence="5">
    <location>
        <begin position="357"/>
        <end position="376"/>
    </location>
</feature>
<dbReference type="AlphaFoldDB" id="A0A420EJW8"/>
<feature type="transmembrane region" description="Helical" evidence="5">
    <location>
        <begin position="162"/>
        <end position="184"/>
    </location>
</feature>
<dbReference type="SUPFAM" id="SSF103473">
    <property type="entry name" value="MFS general substrate transporter"/>
    <property type="match status" value="1"/>
</dbReference>
<protein>
    <submittedName>
        <fullName evidence="6">MFS transporter</fullName>
    </submittedName>
</protein>
<accession>A0A420EJW8</accession>
<comment type="caution">
    <text evidence="6">The sequence shown here is derived from an EMBL/GenBank/DDBJ whole genome shotgun (WGS) entry which is preliminary data.</text>
</comment>
<dbReference type="Gene3D" id="1.20.1250.20">
    <property type="entry name" value="MFS general substrate transporter like domains"/>
    <property type="match status" value="2"/>
</dbReference>
<dbReference type="RefSeq" id="WP_120324509.1">
    <property type="nucleotide sequence ID" value="NZ_RAPF01000004.1"/>
</dbReference>
<proteinExistence type="predicted"/>
<keyword evidence="3 5" id="KW-0472">Membrane</keyword>
<gene>
    <name evidence="6" type="ORF">D6851_08660</name>
</gene>
<dbReference type="Pfam" id="PF07690">
    <property type="entry name" value="MFS_1"/>
    <property type="match status" value="1"/>
</dbReference>
<feature type="transmembrane region" description="Helical" evidence="5">
    <location>
        <begin position="205"/>
        <end position="226"/>
    </location>
</feature>
<sequence>MLRPETRTILPALAIILVGINLRPALASVSPLLDTIQHHTGLGDSSASLLTTLPVLLMGVCLLGTRKLFARITPDRAILASLALIAAACAARFLWPGAGSLLLTAVIAGIGIAIVQAVIPIVIRARSGDAASRMMGLYSTAIMGGAALASAATPLIAQDGHWAAGLGIWSIPALLGMAAWFIASRNSAPLTPADSALTVSAHPRAWLLMAFFGLGTAAYTLVLAWLPPYYTRMGWSESAAGAMLGIVTLAEVGAGILVSAVIGRFRDRRPALLVALMALLLGLLCLTLAPRGFHWPAIILSGLGIGALFPLSLILAMDHGRNAAETGVIISFVQGGGYILAAFMPFAAGIIRENMAGLAPAWGLMAGLTFIMVWMLHRFAPGQLLDASPGRQTRHSQRDRAQSPCR</sequence>
<feature type="compositionally biased region" description="Basic and acidic residues" evidence="4">
    <location>
        <begin position="396"/>
        <end position="406"/>
    </location>
</feature>
<dbReference type="InterPro" id="IPR011701">
    <property type="entry name" value="MFS"/>
</dbReference>
<keyword evidence="7" id="KW-1185">Reference proteome</keyword>
<dbReference type="PANTHER" id="PTHR23523">
    <property type="match status" value="1"/>
</dbReference>
<evidence type="ECO:0000313" key="6">
    <source>
        <dbReference type="EMBL" id="RKF21011.1"/>
    </source>
</evidence>
<feature type="transmembrane region" description="Helical" evidence="5">
    <location>
        <begin position="101"/>
        <end position="123"/>
    </location>
</feature>
<keyword evidence="2 5" id="KW-1133">Transmembrane helix</keyword>
<dbReference type="Proteomes" id="UP000284395">
    <property type="component" value="Unassembled WGS sequence"/>
</dbReference>
<dbReference type="InterPro" id="IPR052524">
    <property type="entry name" value="MFS_Cyanate_Porter"/>
</dbReference>
<evidence type="ECO:0000256" key="2">
    <source>
        <dbReference type="ARBA" id="ARBA00022989"/>
    </source>
</evidence>
<feature type="transmembrane region" description="Helical" evidence="5">
    <location>
        <begin position="328"/>
        <end position="351"/>
    </location>
</feature>
<dbReference type="EMBL" id="RAPF01000004">
    <property type="protein sequence ID" value="RKF21011.1"/>
    <property type="molecule type" value="Genomic_DNA"/>
</dbReference>
<organism evidence="6 7">
    <name type="scientific">Altericroceibacterium spongiae</name>
    <dbReference type="NCBI Taxonomy" id="2320269"/>
    <lineage>
        <taxon>Bacteria</taxon>
        <taxon>Pseudomonadati</taxon>
        <taxon>Pseudomonadota</taxon>
        <taxon>Alphaproteobacteria</taxon>
        <taxon>Sphingomonadales</taxon>
        <taxon>Erythrobacteraceae</taxon>
        <taxon>Altericroceibacterium</taxon>
    </lineage>
</organism>
<feature type="transmembrane region" description="Helical" evidence="5">
    <location>
        <begin position="46"/>
        <end position="65"/>
    </location>
</feature>
<dbReference type="InterPro" id="IPR036259">
    <property type="entry name" value="MFS_trans_sf"/>
</dbReference>
<name>A0A420EJW8_9SPHN</name>